<proteinExistence type="predicted"/>
<name>A0ABP4A4X3_9PSEU</name>
<feature type="domain" description="Polymerase beta nucleotidyltransferase" evidence="1">
    <location>
        <begin position="19"/>
        <end position="96"/>
    </location>
</feature>
<organism evidence="2 3">
    <name type="scientific">Pseudonocardia zijingensis</name>
    <dbReference type="NCBI Taxonomy" id="153376"/>
    <lineage>
        <taxon>Bacteria</taxon>
        <taxon>Bacillati</taxon>
        <taxon>Actinomycetota</taxon>
        <taxon>Actinomycetes</taxon>
        <taxon>Pseudonocardiales</taxon>
        <taxon>Pseudonocardiaceae</taxon>
        <taxon>Pseudonocardia</taxon>
    </lineage>
</organism>
<evidence type="ECO:0000313" key="3">
    <source>
        <dbReference type="Proteomes" id="UP001499967"/>
    </source>
</evidence>
<evidence type="ECO:0000259" key="1">
    <source>
        <dbReference type="Pfam" id="PF18765"/>
    </source>
</evidence>
<reference evidence="3" key="1">
    <citation type="journal article" date="2019" name="Int. J. Syst. Evol. Microbiol.">
        <title>The Global Catalogue of Microorganisms (GCM) 10K type strain sequencing project: providing services to taxonomists for standard genome sequencing and annotation.</title>
        <authorList>
            <consortium name="The Broad Institute Genomics Platform"/>
            <consortium name="The Broad Institute Genome Sequencing Center for Infectious Disease"/>
            <person name="Wu L."/>
            <person name="Ma J."/>
        </authorList>
    </citation>
    <scope>NUCLEOTIDE SEQUENCE [LARGE SCALE GENOMIC DNA]</scope>
    <source>
        <strain evidence="3">JCM 11117</strain>
    </source>
</reference>
<comment type="caution">
    <text evidence="2">The sequence shown here is derived from an EMBL/GenBank/DDBJ whole genome shotgun (WGS) entry which is preliminary data.</text>
</comment>
<dbReference type="RefSeq" id="WP_343941011.1">
    <property type="nucleotide sequence ID" value="NZ_BAAAHP010000055.1"/>
</dbReference>
<accession>A0ABP4A4X3</accession>
<dbReference type="CDD" id="cd05403">
    <property type="entry name" value="NT_KNTase_like"/>
    <property type="match status" value="1"/>
</dbReference>
<sequence length="128" mass="13708">MTPEQKIVAQLHGHPAMTGVQVLVLHGSRARGEEGPASDWDFGVLTDGTADLAGLSAALTDALVTDAVDVVDLRRASALLRYRAARDGVVLVERREGAFREFQLEAVQFWCDAGPIIRAAQDDVLAAL</sequence>
<evidence type="ECO:0000313" key="2">
    <source>
        <dbReference type="EMBL" id="GAA0931699.1"/>
    </source>
</evidence>
<dbReference type="Proteomes" id="UP001499967">
    <property type="component" value="Unassembled WGS sequence"/>
</dbReference>
<keyword evidence="3" id="KW-1185">Reference proteome</keyword>
<dbReference type="Pfam" id="PF18765">
    <property type="entry name" value="Polbeta"/>
    <property type="match status" value="1"/>
</dbReference>
<dbReference type="SUPFAM" id="SSF81301">
    <property type="entry name" value="Nucleotidyltransferase"/>
    <property type="match status" value="1"/>
</dbReference>
<dbReference type="PANTHER" id="PTHR43852:SF3">
    <property type="entry name" value="NUCLEOTIDYLTRANSFERASE"/>
    <property type="match status" value="1"/>
</dbReference>
<dbReference type="EMBL" id="BAAAHP010000055">
    <property type="protein sequence ID" value="GAA0931699.1"/>
    <property type="molecule type" value="Genomic_DNA"/>
</dbReference>
<dbReference type="InterPro" id="IPR041633">
    <property type="entry name" value="Polbeta"/>
</dbReference>
<dbReference type="InterPro" id="IPR052930">
    <property type="entry name" value="TA_antitoxin_MntA"/>
</dbReference>
<dbReference type="PANTHER" id="PTHR43852">
    <property type="entry name" value="NUCLEOTIDYLTRANSFERASE"/>
    <property type="match status" value="1"/>
</dbReference>
<dbReference type="NCBIfam" id="NF047752">
    <property type="entry name" value="MntA_antitoxin"/>
    <property type="match status" value="1"/>
</dbReference>
<gene>
    <name evidence="2" type="ORF">GCM10009559_20060</name>
</gene>
<protein>
    <recommendedName>
        <fullName evidence="1">Polymerase beta nucleotidyltransferase domain-containing protein</fullName>
    </recommendedName>
</protein>
<dbReference type="InterPro" id="IPR043519">
    <property type="entry name" value="NT_sf"/>
</dbReference>
<dbReference type="Gene3D" id="3.30.460.10">
    <property type="entry name" value="Beta Polymerase, domain 2"/>
    <property type="match status" value="1"/>
</dbReference>